<dbReference type="InterPro" id="IPR051051">
    <property type="entry name" value="E3_ubiq-ligase_TRIM/RNF"/>
</dbReference>
<dbReference type="SUPFAM" id="SSF57845">
    <property type="entry name" value="B-box zinc-binding domain"/>
    <property type="match status" value="1"/>
</dbReference>
<evidence type="ECO:0000259" key="6">
    <source>
        <dbReference type="PROSITE" id="PS50089"/>
    </source>
</evidence>
<dbReference type="OrthoDB" id="6105938at2759"/>
<dbReference type="SUPFAM" id="SSF57850">
    <property type="entry name" value="RING/U-box"/>
    <property type="match status" value="1"/>
</dbReference>
<dbReference type="Gene3D" id="3.30.40.10">
    <property type="entry name" value="Zinc/RING finger domain, C3HC4 (zinc finger)"/>
    <property type="match status" value="1"/>
</dbReference>
<dbReference type="Ensembl" id="ENSTRUT00000076751.1">
    <property type="protein sequence ID" value="ENSTRUP00000087208.1"/>
    <property type="gene ID" value="ENSTRUG00000027861.1"/>
</dbReference>
<dbReference type="GO" id="GO:0005737">
    <property type="term" value="C:cytoplasm"/>
    <property type="evidence" value="ECO:0007669"/>
    <property type="project" value="UniProtKB-ARBA"/>
</dbReference>
<dbReference type="Pfam" id="PF15227">
    <property type="entry name" value="zf-C3HC4_4"/>
    <property type="match status" value="1"/>
</dbReference>
<dbReference type="Gene3D" id="4.10.830.40">
    <property type="match status" value="1"/>
</dbReference>
<accession>A0A674PNH0</accession>
<dbReference type="SMART" id="SM00589">
    <property type="entry name" value="PRY"/>
    <property type="match status" value="1"/>
</dbReference>
<keyword evidence="1" id="KW-0479">Metal-binding</keyword>
<dbReference type="AlphaFoldDB" id="A0A674PNH0"/>
<feature type="coiled-coil region" evidence="5">
    <location>
        <begin position="198"/>
        <end position="229"/>
    </location>
</feature>
<evidence type="ECO:0000256" key="4">
    <source>
        <dbReference type="PROSITE-ProRule" id="PRU00175"/>
    </source>
</evidence>
<dbReference type="CDD" id="cd19756">
    <property type="entry name" value="Bbox2"/>
    <property type="match status" value="1"/>
</dbReference>
<dbReference type="InterPro" id="IPR006574">
    <property type="entry name" value="PRY"/>
</dbReference>
<dbReference type="Pfam" id="PF13765">
    <property type="entry name" value="PRY"/>
    <property type="match status" value="1"/>
</dbReference>
<dbReference type="GO" id="GO:0008270">
    <property type="term" value="F:zinc ion binding"/>
    <property type="evidence" value="ECO:0007669"/>
    <property type="project" value="UniProtKB-KW"/>
</dbReference>
<dbReference type="OMA" id="THVWEVE"/>
<dbReference type="InterPro" id="IPR013083">
    <property type="entry name" value="Znf_RING/FYVE/PHD"/>
</dbReference>
<dbReference type="InterPro" id="IPR013320">
    <property type="entry name" value="ConA-like_dom_sf"/>
</dbReference>
<dbReference type="PROSITE" id="PS50089">
    <property type="entry name" value="ZF_RING_2"/>
    <property type="match status" value="1"/>
</dbReference>
<dbReference type="InterPro" id="IPR043136">
    <property type="entry name" value="B30.2/SPRY_sf"/>
</dbReference>
<dbReference type="Gene3D" id="3.30.160.60">
    <property type="entry name" value="Classic Zinc Finger"/>
    <property type="match status" value="1"/>
</dbReference>
<dbReference type="GeneID" id="105418705"/>
<keyword evidence="2 4" id="KW-0863">Zinc-finger</keyword>
<gene>
    <name evidence="8" type="primary">LOC105418705</name>
</gene>
<dbReference type="PROSITE" id="PS00518">
    <property type="entry name" value="ZF_RING_1"/>
    <property type="match status" value="1"/>
</dbReference>
<evidence type="ECO:0000256" key="1">
    <source>
        <dbReference type="ARBA" id="ARBA00022723"/>
    </source>
</evidence>
<protein>
    <submittedName>
        <fullName evidence="8">E3 ubiquitin-protein ligase TRIM11-like</fullName>
    </submittedName>
</protein>
<evidence type="ECO:0000256" key="3">
    <source>
        <dbReference type="ARBA" id="ARBA00022833"/>
    </source>
</evidence>
<dbReference type="InterPro" id="IPR001841">
    <property type="entry name" value="Znf_RING"/>
</dbReference>
<dbReference type="InterPro" id="IPR003879">
    <property type="entry name" value="Butyrophylin_SPRY"/>
</dbReference>
<evidence type="ECO:0000256" key="2">
    <source>
        <dbReference type="ARBA" id="ARBA00022771"/>
    </source>
</evidence>
<dbReference type="SMART" id="SM00184">
    <property type="entry name" value="RING"/>
    <property type="match status" value="1"/>
</dbReference>
<dbReference type="GeneTree" id="ENSGT00940000165001"/>
<keyword evidence="3" id="KW-0862">Zinc</keyword>
<evidence type="ECO:0000313" key="8">
    <source>
        <dbReference type="Ensembl" id="ENSTRUP00000087208.1"/>
    </source>
</evidence>
<organism evidence="8 9">
    <name type="scientific">Takifugu rubripes</name>
    <name type="common">Japanese pufferfish</name>
    <name type="synonym">Fugu rubripes</name>
    <dbReference type="NCBI Taxonomy" id="31033"/>
    <lineage>
        <taxon>Eukaryota</taxon>
        <taxon>Metazoa</taxon>
        <taxon>Chordata</taxon>
        <taxon>Craniata</taxon>
        <taxon>Vertebrata</taxon>
        <taxon>Euteleostomi</taxon>
        <taxon>Actinopterygii</taxon>
        <taxon>Neopterygii</taxon>
        <taxon>Teleostei</taxon>
        <taxon>Neoteleostei</taxon>
        <taxon>Acanthomorphata</taxon>
        <taxon>Eupercaria</taxon>
        <taxon>Tetraodontiformes</taxon>
        <taxon>Tetradontoidea</taxon>
        <taxon>Tetraodontidae</taxon>
        <taxon>Takifugu</taxon>
    </lineage>
</organism>
<feature type="domain" description="B30.2/SPRY" evidence="7">
    <location>
        <begin position="286"/>
        <end position="480"/>
    </location>
</feature>
<evidence type="ECO:0000256" key="5">
    <source>
        <dbReference type="SAM" id="Coils"/>
    </source>
</evidence>
<keyword evidence="9" id="KW-1185">Reference proteome</keyword>
<dbReference type="PROSITE" id="PS50188">
    <property type="entry name" value="B302_SPRY"/>
    <property type="match status" value="1"/>
</dbReference>
<dbReference type="PANTHER" id="PTHR25465">
    <property type="entry name" value="B-BOX DOMAIN CONTAINING"/>
    <property type="match status" value="1"/>
</dbReference>
<dbReference type="InterPro" id="IPR017907">
    <property type="entry name" value="Znf_RING_CS"/>
</dbReference>
<dbReference type="SUPFAM" id="SSF49899">
    <property type="entry name" value="Concanavalin A-like lectins/glucanases"/>
    <property type="match status" value="1"/>
</dbReference>
<dbReference type="KEGG" id="tru:105418705"/>
<feature type="domain" description="RING-type" evidence="6">
    <location>
        <begin position="11"/>
        <end position="53"/>
    </location>
</feature>
<reference evidence="8 9" key="1">
    <citation type="journal article" date="2011" name="Genome Biol. Evol.">
        <title>Integration of the genetic map and genome assembly of fugu facilitates insights into distinct features of genome evolution in teleosts and mammals.</title>
        <authorList>
            <person name="Kai W."/>
            <person name="Kikuchi K."/>
            <person name="Tohari S."/>
            <person name="Chew A.K."/>
            <person name="Tay A."/>
            <person name="Fujiwara A."/>
            <person name="Hosoya S."/>
            <person name="Suetake H."/>
            <person name="Naruse K."/>
            <person name="Brenner S."/>
            <person name="Suzuki Y."/>
            <person name="Venkatesh B."/>
        </authorList>
    </citation>
    <scope>NUCLEOTIDE SEQUENCE [LARGE SCALE GENOMIC DNA]</scope>
</reference>
<keyword evidence="5" id="KW-0175">Coiled coil</keyword>
<dbReference type="RefSeq" id="XP_011617220.2">
    <property type="nucleotide sequence ID" value="XM_011618918.2"/>
</dbReference>
<evidence type="ECO:0000313" key="9">
    <source>
        <dbReference type="Proteomes" id="UP000005226"/>
    </source>
</evidence>
<reference evidence="8" key="2">
    <citation type="submission" date="2025-08" db="UniProtKB">
        <authorList>
            <consortium name="Ensembl"/>
        </authorList>
    </citation>
    <scope>IDENTIFICATION</scope>
</reference>
<dbReference type="PANTHER" id="PTHR25465:SF73">
    <property type="entry name" value="E3 UBIQUITIN_ISG15 LIGASE TRIM25 ISOFORM X1"/>
    <property type="match status" value="1"/>
</dbReference>
<dbReference type="InterPro" id="IPR001870">
    <property type="entry name" value="B30.2/SPRY"/>
</dbReference>
<proteinExistence type="predicted"/>
<evidence type="ECO:0000259" key="7">
    <source>
        <dbReference type="PROSITE" id="PS50188"/>
    </source>
</evidence>
<name>A0A674PNH0_TAKRU</name>
<dbReference type="InParanoid" id="A0A674PNH0"/>
<reference evidence="8" key="3">
    <citation type="submission" date="2025-09" db="UniProtKB">
        <authorList>
            <consortium name="Ensembl"/>
        </authorList>
    </citation>
    <scope>IDENTIFICATION</scope>
</reference>
<dbReference type="Gene3D" id="2.60.120.920">
    <property type="match status" value="1"/>
</dbReference>
<dbReference type="Proteomes" id="UP000005226">
    <property type="component" value="Chromosome 22"/>
</dbReference>
<sequence>MESKLEETLTCSVCQEIFEDPRQLPCGHSMCLGCLENLRDHCTDVPFRCPNCRKYFGPYIGISKSFTLTTIVEDYQEIRRRKGAADRRVCCDCCPDQQNPAVKTCLKCEVSLCGEHVKDHLERPAFADHPLAKPLREISKRKCPVHKEEVARHYCENSRRYVCHLCVQDSNQQNLTKGVSALLKSKLSEHLTHVDERLEMMKHQVRESNQSIKTLQEDMRRERETAKEKAYPPESPANSITVLLLVLWLMVLVYAYDYAVENQALKEAQQHQQNHINHMYSTITEKLVDRPVNSHFPPVTKDKEVLMLDLDTANDYVKISDDLRTAQKVRTRIRYPSRPNRFEEAPQVLSSHCFGTGAHTWEVEVEGYWDVAVSFRGIKHERNSRSAFGNNPHSWSLTHNGSGKLVAYHDGKKTVVPARLQSNRIAVMVDFEKGNITFASVGSTATRLHEFKAKLTQPVCLGLGLYRVDPPSIASIVNAW</sequence>
<dbReference type="PRINTS" id="PR01407">
    <property type="entry name" value="BUTYPHLNCDUF"/>
</dbReference>